<reference evidence="2 3" key="1">
    <citation type="submission" date="2016-04" db="EMBL/GenBank/DDBJ databases">
        <title>Genome analyses suggest a sexual origin of heterokaryosis in a supposedly ancient asexual fungus.</title>
        <authorList>
            <person name="Ropars J."/>
            <person name="Sedzielewska K."/>
            <person name="Noel J."/>
            <person name="Charron P."/>
            <person name="Farinelli L."/>
            <person name="Marton T."/>
            <person name="Kruger M."/>
            <person name="Pelin A."/>
            <person name="Brachmann A."/>
            <person name="Corradi N."/>
        </authorList>
    </citation>
    <scope>NUCLEOTIDE SEQUENCE [LARGE SCALE GENOMIC DNA]</scope>
    <source>
        <strain evidence="2 3">C2</strain>
    </source>
</reference>
<protein>
    <submittedName>
        <fullName evidence="2">Uncharacterized protein</fullName>
    </submittedName>
</protein>
<comment type="caution">
    <text evidence="2">The sequence shown here is derived from an EMBL/GenBank/DDBJ whole genome shotgun (WGS) entry which is preliminary data.</text>
</comment>
<dbReference type="VEuPathDB" id="FungiDB:RhiirFUN_026173"/>
<evidence type="ECO:0000313" key="2">
    <source>
        <dbReference type="EMBL" id="PKK60906.1"/>
    </source>
</evidence>
<gene>
    <name evidence="2" type="ORF">RhiirC2_792620</name>
</gene>
<proteinExistence type="predicted"/>
<sequence>MNNNYPLQNNQQSTTNSVIRPEQNHSSNITYNNFSTYDNNNYTSTTPYVPYVNNNYTALNESASTSHSYPLPSQQNVENISPPNLLFKMTNNSFPPNPFNMTNIISPSRSEIHTFEIPGYKVILIPTFSQYDNIHFTQFR</sequence>
<evidence type="ECO:0000256" key="1">
    <source>
        <dbReference type="SAM" id="MobiDB-lite"/>
    </source>
</evidence>
<dbReference type="VEuPathDB" id="FungiDB:RhiirA1_468929"/>
<dbReference type="EMBL" id="LLXL01002412">
    <property type="protein sequence ID" value="PKK60906.1"/>
    <property type="molecule type" value="Genomic_DNA"/>
</dbReference>
<name>A0A2N1MH12_9GLOM</name>
<accession>A0A2N1MH12</accession>
<dbReference type="OrthoDB" id="2378854at2759"/>
<evidence type="ECO:0000313" key="3">
    <source>
        <dbReference type="Proteomes" id="UP000233469"/>
    </source>
</evidence>
<organism evidence="2 3">
    <name type="scientific">Rhizophagus irregularis</name>
    <dbReference type="NCBI Taxonomy" id="588596"/>
    <lineage>
        <taxon>Eukaryota</taxon>
        <taxon>Fungi</taxon>
        <taxon>Fungi incertae sedis</taxon>
        <taxon>Mucoromycota</taxon>
        <taxon>Glomeromycotina</taxon>
        <taxon>Glomeromycetes</taxon>
        <taxon>Glomerales</taxon>
        <taxon>Glomeraceae</taxon>
        <taxon>Rhizophagus</taxon>
    </lineage>
</organism>
<dbReference type="Proteomes" id="UP000233469">
    <property type="component" value="Unassembled WGS sequence"/>
</dbReference>
<feature type="region of interest" description="Disordered" evidence="1">
    <location>
        <begin position="1"/>
        <end position="27"/>
    </location>
</feature>
<reference evidence="2 3" key="2">
    <citation type="submission" date="2017-10" db="EMBL/GenBank/DDBJ databases">
        <title>Extensive intraspecific genome diversity in a model arbuscular mycorrhizal fungus.</title>
        <authorList>
            <person name="Chen E.C.H."/>
            <person name="Morin E."/>
            <person name="Baudet D."/>
            <person name="Noel J."/>
            <person name="Ndikumana S."/>
            <person name="Charron P."/>
            <person name="St-Onge C."/>
            <person name="Giorgi J."/>
            <person name="Grigoriev I.V."/>
            <person name="Roux C."/>
            <person name="Martin F.M."/>
            <person name="Corradi N."/>
        </authorList>
    </citation>
    <scope>NUCLEOTIDE SEQUENCE [LARGE SCALE GENOMIC DNA]</scope>
    <source>
        <strain evidence="2 3">C2</strain>
    </source>
</reference>
<dbReference type="AlphaFoldDB" id="A0A2N1MH12"/>